<keyword evidence="2" id="KW-1185">Reference proteome</keyword>
<dbReference type="EMBL" id="VWVM01000004">
    <property type="protein sequence ID" value="KAA6126696.1"/>
    <property type="molecule type" value="Genomic_DNA"/>
</dbReference>
<evidence type="ECO:0000313" key="1">
    <source>
        <dbReference type="EMBL" id="KAA6126696.1"/>
    </source>
</evidence>
<gene>
    <name evidence="1" type="ORF">F3I20_06435</name>
</gene>
<reference evidence="1 2" key="1">
    <citation type="submission" date="2019-09" db="EMBL/GenBank/DDBJ databases">
        <title>Genomic diversity of phyloplane-associated Pantoea species in Pakistan cotton crop.</title>
        <authorList>
            <person name="Tufail M.R."/>
            <person name="Cook D.R."/>
        </authorList>
    </citation>
    <scope>NUCLEOTIDE SEQUENCE [LARGE SCALE GENOMIC DNA]</scope>
    <source>
        <strain evidence="1 2">B_8</strain>
    </source>
</reference>
<dbReference type="AlphaFoldDB" id="A0AB34CLJ5"/>
<protein>
    <submittedName>
        <fullName evidence="1">Uncharacterized protein</fullName>
    </submittedName>
</protein>
<accession>A0AB34CLJ5</accession>
<evidence type="ECO:0000313" key="2">
    <source>
        <dbReference type="Proteomes" id="UP000324255"/>
    </source>
</evidence>
<comment type="caution">
    <text evidence="1">The sequence shown here is derived from an EMBL/GenBank/DDBJ whole genome shotgun (WGS) entry which is preliminary data.</text>
</comment>
<dbReference type="Proteomes" id="UP000324255">
    <property type="component" value="Unassembled WGS sequence"/>
</dbReference>
<sequence length="68" mass="7833">MASKRRLRRKQCEEKARHTTVAGAVIAIRKLHQRYGHRGQMSVYRCPHCGKYYIGHQPGRNGIGSGWK</sequence>
<organism evidence="1 2">
    <name type="scientific">Candidatus Pantoea gossypiicola</name>
    <dbReference type="NCBI Taxonomy" id="2608008"/>
    <lineage>
        <taxon>Bacteria</taxon>
        <taxon>Pseudomonadati</taxon>
        <taxon>Pseudomonadota</taxon>
        <taxon>Gammaproteobacteria</taxon>
        <taxon>Enterobacterales</taxon>
        <taxon>Erwiniaceae</taxon>
        <taxon>Pantoea</taxon>
    </lineage>
</organism>
<proteinExistence type="predicted"/>
<name>A0AB34CLJ5_9GAMM</name>